<dbReference type="InterPro" id="IPR011990">
    <property type="entry name" value="TPR-like_helical_dom_sf"/>
</dbReference>
<reference evidence="4 5" key="1">
    <citation type="submission" date="2019-09" db="EMBL/GenBank/DDBJ databases">
        <title>A chromosome-level genome assembly of the Chinese tupelo Nyssa sinensis.</title>
        <authorList>
            <person name="Yang X."/>
            <person name="Kang M."/>
            <person name="Yang Y."/>
            <person name="Xiong H."/>
            <person name="Wang M."/>
            <person name="Zhang Z."/>
            <person name="Wang Z."/>
            <person name="Wu H."/>
            <person name="Ma T."/>
            <person name="Liu J."/>
            <person name="Xi Z."/>
        </authorList>
    </citation>
    <scope>NUCLEOTIDE SEQUENCE [LARGE SCALE GENOMIC DNA]</scope>
    <source>
        <strain evidence="4">J267</strain>
        <tissue evidence="4">Leaf</tissue>
    </source>
</reference>
<keyword evidence="5" id="KW-1185">Reference proteome</keyword>
<evidence type="ECO:0000256" key="2">
    <source>
        <dbReference type="ARBA" id="ARBA00022737"/>
    </source>
</evidence>
<evidence type="ECO:0000256" key="3">
    <source>
        <dbReference type="PROSITE-ProRule" id="PRU00708"/>
    </source>
</evidence>
<protein>
    <recommendedName>
        <fullName evidence="6">DYW domain-containing protein</fullName>
    </recommendedName>
</protein>
<feature type="repeat" description="PPR" evidence="3">
    <location>
        <begin position="265"/>
        <end position="299"/>
    </location>
</feature>
<dbReference type="AlphaFoldDB" id="A0A5J5AVC8"/>
<evidence type="ECO:0000256" key="1">
    <source>
        <dbReference type="ARBA" id="ARBA00006643"/>
    </source>
</evidence>
<dbReference type="Proteomes" id="UP000325577">
    <property type="component" value="Linkage Group LG19"/>
</dbReference>
<dbReference type="Pfam" id="PF13041">
    <property type="entry name" value="PPR_2"/>
    <property type="match status" value="1"/>
</dbReference>
<dbReference type="Pfam" id="PF20431">
    <property type="entry name" value="E_motif"/>
    <property type="match status" value="1"/>
</dbReference>
<name>A0A5J5AVC8_9ASTE</name>
<feature type="repeat" description="PPR" evidence="3">
    <location>
        <begin position="164"/>
        <end position="198"/>
    </location>
</feature>
<evidence type="ECO:0000313" key="5">
    <source>
        <dbReference type="Proteomes" id="UP000325577"/>
    </source>
</evidence>
<dbReference type="OrthoDB" id="185373at2759"/>
<accession>A0A5J5AVC8</accession>
<dbReference type="PANTHER" id="PTHR47926:SF352">
    <property type="entry name" value="REPEAT-CONTAINING PROTEIN, PUTATIVE-RELATED"/>
    <property type="match status" value="1"/>
</dbReference>
<dbReference type="Pfam" id="PF01535">
    <property type="entry name" value="PPR"/>
    <property type="match status" value="3"/>
</dbReference>
<dbReference type="InterPro" id="IPR046960">
    <property type="entry name" value="PPR_At4g14850-like_plant"/>
</dbReference>
<dbReference type="EMBL" id="CM018042">
    <property type="protein sequence ID" value="KAA8532951.1"/>
    <property type="molecule type" value="Genomic_DNA"/>
</dbReference>
<dbReference type="PROSITE" id="PS51375">
    <property type="entry name" value="PPR"/>
    <property type="match status" value="2"/>
</dbReference>
<dbReference type="GO" id="GO:0003729">
    <property type="term" value="F:mRNA binding"/>
    <property type="evidence" value="ECO:0007669"/>
    <property type="project" value="UniProtKB-ARBA"/>
</dbReference>
<evidence type="ECO:0008006" key="6">
    <source>
        <dbReference type="Google" id="ProtNLM"/>
    </source>
</evidence>
<dbReference type="InterPro" id="IPR002885">
    <property type="entry name" value="PPR_rpt"/>
</dbReference>
<gene>
    <name evidence="4" type="ORF">F0562_032932</name>
</gene>
<sequence length="494" mass="55571">MKVVGYWPSAQNLAMAARLMDGKSLNKLNNPQFASVTQWSNLSCSRGELLKTIQIYTQMMKNGMHPDNYTFPYVLKASAMMKNCHLGELIHGHSLKLGFLFDIFVGNTLIAMYSAFDNMAAAFSVFNEIPWQNVMSWTVLISGYAKMEDLDTARLMFDDAPVKDRGVWGSMISGYVQNNCFKEGLQMFRLMQSTGIEPDEAIFVSILCACAHLGALDIGIWIHKYLDRSKLALSLRLGTALIEMYARCGCLDSAQKVFYRMPHRDSICWNVMISGFAMHGDGESALKLFFEMEKTGIQPDDITFISIFTACSYSGMAYEGLRVLNSMCSVYNIEPKIEHFACIVDFLGRAGLLEEAKEIIQRIPNAGRPFEEAVSWRALLSACCSHEQIQLAEVAAERLLQLERHSGVYVLLSNTYSVAGKHDCARRMRKIMRRRGIDKTPGCSSVEINGVVHEFVAGKKMCPQMEEMHRLLEIMNKHLDYSGCNPNLFQVDGT</sequence>
<dbReference type="InterPro" id="IPR046848">
    <property type="entry name" value="E_motif"/>
</dbReference>
<dbReference type="FunFam" id="1.25.40.10:FF:000690">
    <property type="entry name" value="Pentatricopeptide repeat-containing protein"/>
    <property type="match status" value="1"/>
</dbReference>
<dbReference type="FunFam" id="1.25.40.10:FF:000348">
    <property type="entry name" value="Pentatricopeptide repeat-containing protein chloroplastic"/>
    <property type="match status" value="1"/>
</dbReference>
<organism evidence="4 5">
    <name type="scientific">Nyssa sinensis</name>
    <dbReference type="NCBI Taxonomy" id="561372"/>
    <lineage>
        <taxon>Eukaryota</taxon>
        <taxon>Viridiplantae</taxon>
        <taxon>Streptophyta</taxon>
        <taxon>Embryophyta</taxon>
        <taxon>Tracheophyta</taxon>
        <taxon>Spermatophyta</taxon>
        <taxon>Magnoliopsida</taxon>
        <taxon>eudicotyledons</taxon>
        <taxon>Gunneridae</taxon>
        <taxon>Pentapetalae</taxon>
        <taxon>asterids</taxon>
        <taxon>Cornales</taxon>
        <taxon>Nyssaceae</taxon>
        <taxon>Nyssa</taxon>
    </lineage>
</organism>
<keyword evidence="2" id="KW-0677">Repeat</keyword>
<dbReference type="PANTHER" id="PTHR47926">
    <property type="entry name" value="PENTATRICOPEPTIDE REPEAT-CONTAINING PROTEIN"/>
    <property type="match status" value="1"/>
</dbReference>
<evidence type="ECO:0000313" key="4">
    <source>
        <dbReference type="EMBL" id="KAA8532951.1"/>
    </source>
</evidence>
<dbReference type="Gene3D" id="1.25.40.10">
    <property type="entry name" value="Tetratricopeptide repeat domain"/>
    <property type="match status" value="2"/>
</dbReference>
<dbReference type="GO" id="GO:0009451">
    <property type="term" value="P:RNA modification"/>
    <property type="evidence" value="ECO:0007669"/>
    <property type="project" value="InterPro"/>
</dbReference>
<dbReference type="NCBIfam" id="TIGR00756">
    <property type="entry name" value="PPR"/>
    <property type="match status" value="2"/>
</dbReference>
<proteinExistence type="inferred from homology"/>
<comment type="similarity">
    <text evidence="1">Belongs to the PPR family. PCMP-H subfamily.</text>
</comment>